<sequence>MAVGEPNYSSSATDAGIVTILDPDGQRWTELTTIELDSPTLSMLFGHSVSLTDTNLLVGAPGYSDSAGAGFLYSISSGVFTLTNTLADGATGDECGTAVALDGVRLIIGCPGASSSAGAVLVYKQANANLQTTLTAPSPEAGDRLGQSVAMNTQLVLAGAPGASSSTGVVLTWVRAGWLFTLEQTVAGNGACGTAIAASDSWIGVGCPTAGSAGQVAVYSVSSATATLYDTLEPADLTVAAGFGSSVGIDGSYLIAGAPANNTGIGGAVWFEHVSAWTESGVLVPETAGTAAAGTTVSVGPYSIATAAPGLSLLLSQTAECAAGTYAAGLTTAECIACDPATPNSLTASMTCFTSISCDTGWYTPDFTTCVEAEAGYYVDPADQTVQVECNNGMYQPSRGQTSCETADPGFYVPATGANVDQVPCGTGRYSAGSGASACTAADAGYYVDDEDRTAQAVCCNGKYSSAAAQPACTTADPEYFVPNDGLPHTAQDPCTGGYHSTAGAAACVFTDCAQGFELVAAVCTECGSGQWAPLAASCRAAGVGYYVADSDHTKQVECNGGEYSDDTGLSQCKVAPPGFYTPPTGAITEPIRCPAGSYAASGQSACTVSGAGYYVNNGDRTQQLPCNSGTYQPDEGETSCLKTPPGTFTGPTGSHAAPIDCGAGEWAGEGQDHCSTADPGYYAPDDDRSAQLACNNGSFSNTTGCTECTACPAGYSTPGDGLPHTFCVSAVSDSGTTLDSTLTLNDSALPAEVVQVTVEGVNCSRITGTATNTTTVVLVTANSTVEAGVYEAVVTLADGRTISTAITIDSDITVPSPVTTVDGLTVSAITTSPVCPSSMASPMGALTLSSARLNAESEVECWSASVAIDAATLAADLVPVLATSSELIDGYNQVCFELSAAGAEFGSTDSLDLKIDGISLIPQIVSGAVCGIYIPGMTAAATADGTTTTAHQAALFFDGTAVLTADVTVTTDSADSLTLAELVDTYQIYLGTMTFVTVSGGAALLSVLSISICLNLLCCVFLVMPKWGRLIKRGRRVKPARYTPSFPGLAGEVTDSDDSDPTESDSEETEDPQTISSKTSTLLAATSTVTLNDCLTVDDDDEASEHSNEVELLNAESLSSLHVASPSPSPTPHLTGRSPTLNSPLVTSHSRAGLAEVPASARLSAVQMAMAEVRRARASRSGSIR</sequence>
<dbReference type="PROSITE" id="PS51470">
    <property type="entry name" value="FG_GAP"/>
    <property type="match status" value="1"/>
</dbReference>
<feature type="compositionally biased region" description="Acidic residues" evidence="2">
    <location>
        <begin position="1055"/>
        <end position="1072"/>
    </location>
</feature>
<dbReference type="SMART" id="SM01411">
    <property type="entry name" value="Ephrin_rec_like"/>
    <property type="match status" value="7"/>
</dbReference>
<evidence type="ECO:0000313" key="5">
    <source>
        <dbReference type="EMBL" id="KAG9392920.1"/>
    </source>
</evidence>
<evidence type="ECO:0000256" key="1">
    <source>
        <dbReference type="PROSITE-ProRule" id="PRU00803"/>
    </source>
</evidence>
<evidence type="ECO:0000313" key="6">
    <source>
        <dbReference type="Proteomes" id="UP000717585"/>
    </source>
</evidence>
<keyword evidence="3" id="KW-0472">Membrane</keyword>
<dbReference type="InterPro" id="IPR028994">
    <property type="entry name" value="Integrin_alpha_N"/>
</dbReference>
<dbReference type="InterPro" id="IPR009030">
    <property type="entry name" value="Growth_fac_rcpt_cys_sf"/>
</dbReference>
<dbReference type="InterPro" id="IPR011043">
    <property type="entry name" value="Gal_Oxase/kelch_b-propeller"/>
</dbReference>
<evidence type="ECO:0000256" key="2">
    <source>
        <dbReference type="SAM" id="MobiDB-lite"/>
    </source>
</evidence>
<evidence type="ECO:0000256" key="3">
    <source>
        <dbReference type="SAM" id="Phobius"/>
    </source>
</evidence>
<proteinExistence type="predicted"/>
<dbReference type="AlphaFoldDB" id="A0A8J6E976"/>
<dbReference type="InterPro" id="IPR011641">
    <property type="entry name" value="Tyr-kin_ephrin_A/B_rcpt-like"/>
</dbReference>
<gene>
    <name evidence="5" type="ORF">J8273_5732</name>
</gene>
<accession>A0A8J6E976</accession>
<organism evidence="5 6">
    <name type="scientific">Carpediemonas membranifera</name>
    <dbReference type="NCBI Taxonomy" id="201153"/>
    <lineage>
        <taxon>Eukaryota</taxon>
        <taxon>Metamonada</taxon>
        <taxon>Carpediemonas-like organisms</taxon>
        <taxon>Carpediemonas</taxon>
    </lineage>
</organism>
<keyword evidence="6" id="KW-1185">Reference proteome</keyword>
<evidence type="ECO:0000259" key="4">
    <source>
        <dbReference type="Pfam" id="PF07699"/>
    </source>
</evidence>
<dbReference type="Pfam" id="PF07699">
    <property type="entry name" value="Ephrin_rec_like"/>
    <property type="match status" value="1"/>
</dbReference>
<keyword evidence="3" id="KW-0812">Transmembrane</keyword>
<name>A0A8J6E976_9EUKA</name>
<protein>
    <submittedName>
        <fullName evidence="5">FG-GAP repeat</fullName>
    </submittedName>
</protein>
<dbReference type="Gene3D" id="2.130.10.130">
    <property type="entry name" value="Integrin alpha, N-terminal"/>
    <property type="match status" value="1"/>
</dbReference>
<comment type="caution">
    <text evidence="5">The sequence shown here is derived from an EMBL/GenBank/DDBJ whole genome shotgun (WGS) entry which is preliminary data.</text>
</comment>
<feature type="domain" description="Tyrosine-protein kinase ephrin type A/B receptor-like" evidence="4">
    <location>
        <begin position="613"/>
        <end position="656"/>
    </location>
</feature>
<dbReference type="PANTHER" id="PTHR36220:SF1">
    <property type="entry name" value="GAMMA TUBULIN COMPLEX COMPONENT C-TERMINAL DOMAIN-CONTAINING PROTEIN"/>
    <property type="match status" value="1"/>
</dbReference>
<dbReference type="Gene3D" id="2.10.50.10">
    <property type="entry name" value="Tumor Necrosis Factor Receptor, subunit A, domain 2"/>
    <property type="match status" value="3"/>
</dbReference>
<feature type="repeat" description="FG-GAP" evidence="1">
    <location>
        <begin position="31"/>
        <end position="82"/>
    </location>
</feature>
<keyword evidence="3" id="KW-1133">Transmembrane helix</keyword>
<dbReference type="Proteomes" id="UP000717585">
    <property type="component" value="Unassembled WGS sequence"/>
</dbReference>
<dbReference type="EMBL" id="JAHDYR010000030">
    <property type="protein sequence ID" value="KAG9392920.1"/>
    <property type="molecule type" value="Genomic_DNA"/>
</dbReference>
<dbReference type="InterPro" id="IPR013519">
    <property type="entry name" value="Int_alpha_beta-p"/>
</dbReference>
<dbReference type="OrthoDB" id="439917at2759"/>
<dbReference type="SUPFAM" id="SSF50965">
    <property type="entry name" value="Galactose oxidase, central domain"/>
    <property type="match status" value="1"/>
</dbReference>
<dbReference type="PANTHER" id="PTHR36220">
    <property type="entry name" value="UNNAMED PRODUCT"/>
    <property type="match status" value="1"/>
</dbReference>
<reference evidence="5" key="1">
    <citation type="submission" date="2021-05" db="EMBL/GenBank/DDBJ databases">
        <title>A free-living protist that lacks canonical eukaryotic 1 DNA replication and segregation systems.</title>
        <authorList>
            <person name="Salas-Leiva D.E."/>
            <person name="Tromer E.C."/>
            <person name="Curtis B.A."/>
            <person name="Jerlstrom-Hultqvist J."/>
            <person name="Kolisko M."/>
            <person name="Yi Z."/>
            <person name="Salas-Leiva J.S."/>
            <person name="Gallot-Lavallee L."/>
            <person name="Kops G.J.P.L."/>
            <person name="Archibald J.M."/>
            <person name="Simpson A.G.B."/>
            <person name="Roger A.J."/>
        </authorList>
    </citation>
    <scope>NUCLEOTIDE SEQUENCE</scope>
    <source>
        <strain evidence="5">BICM</strain>
    </source>
</reference>
<dbReference type="SUPFAM" id="SSF57184">
    <property type="entry name" value="Growth factor receptor domain"/>
    <property type="match status" value="3"/>
</dbReference>
<feature type="transmembrane region" description="Helical" evidence="3">
    <location>
        <begin position="1003"/>
        <end position="1024"/>
    </location>
</feature>
<feature type="region of interest" description="Disordered" evidence="2">
    <location>
        <begin position="1043"/>
        <end position="1080"/>
    </location>
</feature>
<feature type="region of interest" description="Disordered" evidence="2">
    <location>
        <begin position="1122"/>
        <end position="1145"/>
    </location>
</feature>